<evidence type="ECO:0000313" key="2">
    <source>
        <dbReference type="Proteomes" id="UP000189674"/>
    </source>
</evidence>
<name>A0A1U9NQ85_9BACT</name>
<protein>
    <submittedName>
        <fullName evidence="1">Uncharacterized protein</fullName>
    </submittedName>
</protein>
<dbReference type="Proteomes" id="UP000189674">
    <property type="component" value="Chromosome"/>
</dbReference>
<dbReference type="AlphaFoldDB" id="A0A1U9NQ85"/>
<dbReference type="EMBL" id="CP019791">
    <property type="protein sequence ID" value="AQT70069.1"/>
    <property type="molecule type" value="Genomic_DNA"/>
</dbReference>
<accession>A0A1U9NQ85</accession>
<gene>
    <name evidence="1" type="ORF">STSP2_03271</name>
</gene>
<dbReference type="STRING" id="1936003.STSP2_03271"/>
<dbReference type="KEGG" id="alus:STSP2_03271"/>
<reference evidence="2" key="1">
    <citation type="submission" date="2017-02" db="EMBL/GenBank/DDBJ databases">
        <title>Comparative genomics and description of representatives of a novel lineage of planctomycetes thriving in anoxic sediments.</title>
        <authorList>
            <person name="Spring S."/>
            <person name="Bunk B."/>
            <person name="Sproer C."/>
        </authorList>
    </citation>
    <scope>NUCLEOTIDE SEQUENCE [LARGE SCALE GENOMIC DNA]</scope>
    <source>
        <strain evidence="2">ST-NAGAB-D1</strain>
    </source>
</reference>
<organism evidence="1 2">
    <name type="scientific">Anaerohalosphaera lusitana</name>
    <dbReference type="NCBI Taxonomy" id="1936003"/>
    <lineage>
        <taxon>Bacteria</taxon>
        <taxon>Pseudomonadati</taxon>
        <taxon>Planctomycetota</taxon>
        <taxon>Phycisphaerae</taxon>
        <taxon>Sedimentisphaerales</taxon>
        <taxon>Anaerohalosphaeraceae</taxon>
        <taxon>Anaerohalosphaera</taxon>
    </lineage>
</organism>
<evidence type="ECO:0000313" key="1">
    <source>
        <dbReference type="EMBL" id="AQT70069.1"/>
    </source>
</evidence>
<proteinExistence type="predicted"/>
<sequence>MNDFKCVYCGSNDLKLNTWISCECDVAQNDDGSFYYHNSVEKHDVQLANLGSYECGDCRRSLVFGDRPIHSEDELVEYLKVSPEELRAMEKRYCEESCQIYLDEFFEENKE</sequence>
<keyword evidence="2" id="KW-1185">Reference proteome</keyword>